<dbReference type="AlphaFoldDB" id="A0A3G8LZ30"/>
<feature type="signal peptide" evidence="3">
    <location>
        <begin position="1"/>
        <end position="21"/>
    </location>
</feature>
<dbReference type="InterPro" id="IPR000801">
    <property type="entry name" value="Esterase-like"/>
</dbReference>
<dbReference type="KEGG" id="slj:EGC82_19285"/>
<organism evidence="4 5">
    <name type="scientific">Shewanella livingstonensis</name>
    <dbReference type="NCBI Taxonomy" id="150120"/>
    <lineage>
        <taxon>Bacteria</taxon>
        <taxon>Pseudomonadati</taxon>
        <taxon>Pseudomonadota</taxon>
        <taxon>Gammaproteobacteria</taxon>
        <taxon>Alteromonadales</taxon>
        <taxon>Shewanellaceae</taxon>
        <taxon>Shewanella</taxon>
    </lineage>
</organism>
<reference evidence="5" key="1">
    <citation type="submission" date="2018-11" db="EMBL/GenBank/DDBJ databases">
        <title>Shewanella sp. M2.</title>
        <authorList>
            <person name="Hwang Y.J."/>
            <person name="Hwang C.Y."/>
        </authorList>
    </citation>
    <scope>NUCLEOTIDE SEQUENCE [LARGE SCALE GENOMIC DNA]</scope>
    <source>
        <strain evidence="5">LMG 19866</strain>
    </source>
</reference>
<gene>
    <name evidence="4" type="ORF">EGC82_19285</name>
</gene>
<dbReference type="InterPro" id="IPR052558">
    <property type="entry name" value="Siderophore_Hydrolase_D"/>
</dbReference>
<keyword evidence="3" id="KW-0732">Signal</keyword>
<feature type="chain" id="PRO_5018184820" evidence="3">
    <location>
        <begin position="22"/>
        <end position="305"/>
    </location>
</feature>
<dbReference type="OrthoDB" id="6381520at2"/>
<keyword evidence="2 4" id="KW-0378">Hydrolase</keyword>
<dbReference type="Proteomes" id="UP000278035">
    <property type="component" value="Chromosome"/>
</dbReference>
<dbReference type="PANTHER" id="PTHR40841">
    <property type="entry name" value="SIDEROPHORE TRIACETYLFUSARININE C ESTERASE"/>
    <property type="match status" value="1"/>
</dbReference>
<evidence type="ECO:0000256" key="3">
    <source>
        <dbReference type="SAM" id="SignalP"/>
    </source>
</evidence>
<dbReference type="Gene3D" id="3.40.50.1820">
    <property type="entry name" value="alpha/beta hydrolase"/>
    <property type="match status" value="1"/>
</dbReference>
<evidence type="ECO:0000313" key="4">
    <source>
        <dbReference type="EMBL" id="AZG74707.1"/>
    </source>
</evidence>
<dbReference type="GO" id="GO:0016788">
    <property type="term" value="F:hydrolase activity, acting on ester bonds"/>
    <property type="evidence" value="ECO:0007669"/>
    <property type="project" value="TreeGrafter"/>
</dbReference>
<dbReference type="RefSeq" id="WP_124732191.1">
    <property type="nucleotide sequence ID" value="NZ_CBCSKC010000014.1"/>
</dbReference>
<name>A0A3G8LZ30_9GAMM</name>
<proteinExistence type="inferred from homology"/>
<dbReference type="Pfam" id="PF00756">
    <property type="entry name" value="Esterase"/>
    <property type="match status" value="1"/>
</dbReference>
<dbReference type="PANTHER" id="PTHR40841:SF2">
    <property type="entry name" value="SIDEROPHORE-DEGRADING ESTERASE (EUROFUNG)"/>
    <property type="match status" value="1"/>
</dbReference>
<dbReference type="SUPFAM" id="SSF53474">
    <property type="entry name" value="alpha/beta-Hydrolases"/>
    <property type="match status" value="1"/>
</dbReference>
<dbReference type="InterPro" id="IPR029058">
    <property type="entry name" value="AB_hydrolase_fold"/>
</dbReference>
<protein>
    <submittedName>
        <fullName evidence="4">Alpha/beta hydrolase</fullName>
    </submittedName>
</protein>
<keyword evidence="5" id="KW-1185">Reference proteome</keyword>
<evidence type="ECO:0000256" key="2">
    <source>
        <dbReference type="ARBA" id="ARBA00022801"/>
    </source>
</evidence>
<evidence type="ECO:0000313" key="5">
    <source>
        <dbReference type="Proteomes" id="UP000278035"/>
    </source>
</evidence>
<accession>A0A3G8LZ30</accession>
<comment type="similarity">
    <text evidence="1">Belongs to the esterase D family.</text>
</comment>
<dbReference type="EMBL" id="CP034015">
    <property type="protein sequence ID" value="AZG74707.1"/>
    <property type="molecule type" value="Genomic_DNA"/>
</dbReference>
<evidence type="ECO:0000256" key="1">
    <source>
        <dbReference type="ARBA" id="ARBA00005622"/>
    </source>
</evidence>
<dbReference type="PROSITE" id="PS51257">
    <property type="entry name" value="PROKAR_LIPOPROTEIN"/>
    <property type="match status" value="1"/>
</dbReference>
<sequence>MKQTYWLIGLMISCWSSLACALANNDVVQPRSPIHKVDVYSTATTVTIPRTHQFILKDGDRRYPVLIKLPKNYQQNSVHQYPVIYMTDGLYSLQVVSGATRFPMNSNMMQQAILVAINYQKPSKGPTSRIRDYTPSHDPSWKLLTGEAKRHVSFISDVVMPFVEANFRVDKQHDTFMGNSLGGLLGAYILLERPRLFDYYVLGSPSLWFDNKQLLQQFTRRFSQTSAISAKVFVGIGELEKPPYTHENHHMVADAQAFYQILQSHPSAQSGDLTLKLLVIPEADHSMAFPTTAIHGLSWLFKRVE</sequence>